<comment type="caution">
    <text evidence="3">The sequence shown here is derived from an EMBL/GenBank/DDBJ whole genome shotgun (WGS) entry which is preliminary data.</text>
</comment>
<evidence type="ECO:0000313" key="4">
    <source>
        <dbReference type="Proteomes" id="UP000636800"/>
    </source>
</evidence>
<protein>
    <submittedName>
        <fullName evidence="3">Uncharacterized protein</fullName>
    </submittedName>
</protein>
<evidence type="ECO:0000256" key="1">
    <source>
        <dbReference type="SAM" id="MobiDB-lite"/>
    </source>
</evidence>
<accession>A0A835U2E7</accession>
<reference evidence="4 5" key="1">
    <citation type="journal article" date="2020" name="Nat. Food">
        <title>A phased Vanilla planifolia genome enables genetic improvement of flavour and production.</title>
        <authorList>
            <person name="Hasing T."/>
            <person name="Tang H."/>
            <person name="Brym M."/>
            <person name="Khazi F."/>
            <person name="Huang T."/>
            <person name="Chambers A.H."/>
        </authorList>
    </citation>
    <scope>NUCLEOTIDE SEQUENCE [LARGE SCALE GENOMIC DNA]</scope>
    <source>
        <tissue evidence="3">Leaf</tissue>
    </source>
</reference>
<feature type="compositionally biased region" description="Basic and acidic residues" evidence="1">
    <location>
        <begin position="14"/>
        <end position="25"/>
    </location>
</feature>
<dbReference type="EMBL" id="JADCNL010000523">
    <property type="protein sequence ID" value="KAG0446994.1"/>
    <property type="molecule type" value="Genomic_DNA"/>
</dbReference>
<dbReference type="InterPro" id="IPR036610">
    <property type="entry name" value="PEBP-like_sf"/>
</dbReference>
<dbReference type="Proteomes" id="UP000639772">
    <property type="component" value="Unassembled WGS sequence"/>
</dbReference>
<organism evidence="3 4">
    <name type="scientific">Vanilla planifolia</name>
    <name type="common">Vanilla</name>
    <dbReference type="NCBI Taxonomy" id="51239"/>
    <lineage>
        <taxon>Eukaryota</taxon>
        <taxon>Viridiplantae</taxon>
        <taxon>Streptophyta</taxon>
        <taxon>Embryophyta</taxon>
        <taxon>Tracheophyta</taxon>
        <taxon>Spermatophyta</taxon>
        <taxon>Magnoliopsida</taxon>
        <taxon>Liliopsida</taxon>
        <taxon>Asparagales</taxon>
        <taxon>Orchidaceae</taxon>
        <taxon>Vanilloideae</taxon>
        <taxon>Vanilleae</taxon>
        <taxon>Vanilla</taxon>
    </lineage>
</organism>
<dbReference type="Gene3D" id="3.90.280.10">
    <property type="entry name" value="PEBP-like"/>
    <property type="match status" value="1"/>
</dbReference>
<dbReference type="Proteomes" id="UP000636800">
    <property type="component" value="Unassembled WGS sequence"/>
</dbReference>
<dbReference type="AlphaFoldDB" id="A0A835U2E7"/>
<name>A0A835U2E7_VANPL</name>
<evidence type="ECO:0000313" key="3">
    <source>
        <dbReference type="EMBL" id="KAG0446994.1"/>
    </source>
</evidence>
<sequence>MTSFPAELLSIEDCGEHPRGTDATKGKAGPYFGPPAAVGIHRYALVLFQRRRLSVGAPPASRARWHTSLPDTTSSVSVAAAYFNSQRAGRPSPLSLSEEDGPAFTKSFGM</sequence>
<gene>
    <name evidence="2" type="ORF">HPP92_028561</name>
    <name evidence="3" type="ORF">HPP92_028566</name>
</gene>
<evidence type="ECO:0000313" key="5">
    <source>
        <dbReference type="Proteomes" id="UP000639772"/>
    </source>
</evidence>
<keyword evidence="4" id="KW-1185">Reference proteome</keyword>
<evidence type="ECO:0000313" key="2">
    <source>
        <dbReference type="EMBL" id="KAG0446938.1"/>
    </source>
</evidence>
<feature type="region of interest" description="Disordered" evidence="1">
    <location>
        <begin position="87"/>
        <end position="110"/>
    </location>
</feature>
<proteinExistence type="predicted"/>
<dbReference type="EMBL" id="JADCNM010000524">
    <property type="protein sequence ID" value="KAG0446938.1"/>
    <property type="molecule type" value="Genomic_DNA"/>
</dbReference>
<feature type="region of interest" description="Disordered" evidence="1">
    <location>
        <begin position="1"/>
        <end position="31"/>
    </location>
</feature>